<protein>
    <submittedName>
        <fullName evidence="2">Uncharacterized protein</fullName>
    </submittedName>
</protein>
<reference evidence="2" key="1">
    <citation type="submission" date="2020-05" db="EMBL/GenBank/DDBJ databases">
        <title>WGS assembly of Panicum virgatum.</title>
        <authorList>
            <person name="Lovell J.T."/>
            <person name="Jenkins J."/>
            <person name="Shu S."/>
            <person name="Juenger T.E."/>
            <person name="Schmutz J."/>
        </authorList>
    </citation>
    <scope>NUCLEOTIDE SEQUENCE</scope>
    <source>
        <strain evidence="2">AP13</strain>
    </source>
</reference>
<evidence type="ECO:0000313" key="2">
    <source>
        <dbReference type="EMBL" id="KAG2588383.1"/>
    </source>
</evidence>
<proteinExistence type="predicted"/>
<dbReference type="AlphaFoldDB" id="A0A8T0RV04"/>
<feature type="compositionally biased region" description="Basic and acidic residues" evidence="1">
    <location>
        <begin position="81"/>
        <end position="93"/>
    </location>
</feature>
<dbReference type="EMBL" id="CM029046">
    <property type="protein sequence ID" value="KAG2588383.1"/>
    <property type="molecule type" value="Genomic_DNA"/>
</dbReference>
<name>A0A8T0RV04_PANVG</name>
<accession>A0A8T0RV04</accession>
<keyword evidence="3" id="KW-1185">Reference proteome</keyword>
<organism evidence="2 3">
    <name type="scientific">Panicum virgatum</name>
    <name type="common">Blackwell switchgrass</name>
    <dbReference type="NCBI Taxonomy" id="38727"/>
    <lineage>
        <taxon>Eukaryota</taxon>
        <taxon>Viridiplantae</taxon>
        <taxon>Streptophyta</taxon>
        <taxon>Embryophyta</taxon>
        <taxon>Tracheophyta</taxon>
        <taxon>Spermatophyta</taxon>
        <taxon>Magnoliopsida</taxon>
        <taxon>Liliopsida</taxon>
        <taxon>Poales</taxon>
        <taxon>Poaceae</taxon>
        <taxon>PACMAD clade</taxon>
        <taxon>Panicoideae</taxon>
        <taxon>Panicodae</taxon>
        <taxon>Paniceae</taxon>
        <taxon>Panicinae</taxon>
        <taxon>Panicum</taxon>
        <taxon>Panicum sect. Hiantes</taxon>
    </lineage>
</organism>
<dbReference type="Proteomes" id="UP000823388">
    <property type="component" value="Chromosome 5N"/>
</dbReference>
<feature type="region of interest" description="Disordered" evidence="1">
    <location>
        <begin position="49"/>
        <end position="93"/>
    </location>
</feature>
<comment type="caution">
    <text evidence="2">The sequence shown here is derived from an EMBL/GenBank/DDBJ whole genome shotgun (WGS) entry which is preliminary data.</text>
</comment>
<evidence type="ECO:0000256" key="1">
    <source>
        <dbReference type="SAM" id="MobiDB-lite"/>
    </source>
</evidence>
<sequence>MKIACRDVLAIPKTTESTLGMFIYDFHFELEDQLTSGGAKHMSGVKIIEHDGQPSPKKQKMDQSKMGPRAPKEGPSVFDGKVSEAKHTQKKGDADELLERLVRSAPDKVMACGGDMNDEISSTRDMEMEEAIPAATYEPSHSSEKYFQIQVKKIWDDEGESSQRRDNVRLSRCELSGLQKDVIFNVGYNQILKSKVKISEIPKKGGLVSKDTQYMDDSIPADLDVSKIKNPCDDLRKAREERRWSERLHKQVEDNVVIPEVVVGQKQSSEGNNTNQNSFSILSENGIIARSNIMGVKLLIMILPL</sequence>
<gene>
    <name evidence="2" type="ORF">PVAP13_5NG221881</name>
</gene>
<evidence type="ECO:0000313" key="3">
    <source>
        <dbReference type="Proteomes" id="UP000823388"/>
    </source>
</evidence>